<dbReference type="SUPFAM" id="SSF57756">
    <property type="entry name" value="Retrovirus zinc finger-like domains"/>
    <property type="match status" value="1"/>
</dbReference>
<feature type="compositionally biased region" description="Basic and acidic residues" evidence="3">
    <location>
        <begin position="29"/>
        <end position="40"/>
    </location>
</feature>
<keyword evidence="6" id="KW-1185">Reference proteome</keyword>
<dbReference type="SMART" id="SM00343">
    <property type="entry name" value="ZnF_C2HC"/>
    <property type="match status" value="1"/>
</dbReference>
<keyword evidence="2" id="KW-0862">Zinc</keyword>
<evidence type="ECO:0000256" key="2">
    <source>
        <dbReference type="PROSITE-ProRule" id="PRU00047"/>
    </source>
</evidence>
<keyword evidence="2" id="KW-0479">Metal-binding</keyword>
<feature type="region of interest" description="Disordered" evidence="3">
    <location>
        <begin position="22"/>
        <end position="109"/>
    </location>
</feature>
<feature type="compositionally biased region" description="Basic and acidic residues" evidence="3">
    <location>
        <begin position="81"/>
        <end position="109"/>
    </location>
</feature>
<dbReference type="GO" id="GO:0006397">
    <property type="term" value="P:mRNA processing"/>
    <property type="evidence" value="ECO:0007669"/>
    <property type="project" value="UniProtKB-KW"/>
</dbReference>
<protein>
    <recommendedName>
        <fullName evidence="4">CCHC-type domain-containing protein</fullName>
    </recommendedName>
</protein>
<dbReference type="Gene3D" id="2.40.70.10">
    <property type="entry name" value="Acid Proteases"/>
    <property type="match status" value="1"/>
</dbReference>
<dbReference type="PROSITE" id="PS50158">
    <property type="entry name" value="ZF_CCHC"/>
    <property type="match status" value="1"/>
</dbReference>
<dbReference type="CDD" id="cd00303">
    <property type="entry name" value="retropepsin_like"/>
    <property type="match status" value="1"/>
</dbReference>
<organism evidence="5 6">
    <name type="scientific">Thanatephorus cucumeris (strain AG1-IB / isolate 7/3/14)</name>
    <name type="common">Lettuce bottom rot fungus</name>
    <name type="synonym">Rhizoctonia solani</name>
    <dbReference type="NCBI Taxonomy" id="1108050"/>
    <lineage>
        <taxon>Eukaryota</taxon>
        <taxon>Fungi</taxon>
        <taxon>Dikarya</taxon>
        <taxon>Basidiomycota</taxon>
        <taxon>Agaricomycotina</taxon>
        <taxon>Agaricomycetes</taxon>
        <taxon>Cantharellales</taxon>
        <taxon>Ceratobasidiaceae</taxon>
        <taxon>Rhizoctonia</taxon>
        <taxon>Rhizoctonia solani AG-1</taxon>
    </lineage>
</organism>
<dbReference type="OrthoDB" id="3267748at2759"/>
<evidence type="ECO:0000313" key="6">
    <source>
        <dbReference type="Proteomes" id="UP000059188"/>
    </source>
</evidence>
<evidence type="ECO:0000256" key="1">
    <source>
        <dbReference type="ARBA" id="ARBA00022664"/>
    </source>
</evidence>
<accession>A0A0B7FB46</accession>
<dbReference type="EMBL" id="LN679225">
    <property type="protein sequence ID" value="CEL53452.1"/>
    <property type="molecule type" value="Genomic_DNA"/>
</dbReference>
<dbReference type="Pfam" id="PF00098">
    <property type="entry name" value="zf-CCHC"/>
    <property type="match status" value="1"/>
</dbReference>
<evidence type="ECO:0000313" key="5">
    <source>
        <dbReference type="EMBL" id="CEL53452.1"/>
    </source>
</evidence>
<name>A0A0B7FB46_THACB</name>
<evidence type="ECO:0000259" key="4">
    <source>
        <dbReference type="PROSITE" id="PS50158"/>
    </source>
</evidence>
<dbReference type="Gene3D" id="4.10.60.10">
    <property type="entry name" value="Zinc finger, CCHC-type"/>
    <property type="match status" value="1"/>
</dbReference>
<keyword evidence="1" id="KW-0507">mRNA processing</keyword>
<evidence type="ECO:0000256" key="3">
    <source>
        <dbReference type="SAM" id="MobiDB-lite"/>
    </source>
</evidence>
<dbReference type="InterPro" id="IPR021109">
    <property type="entry name" value="Peptidase_aspartic_dom_sf"/>
</dbReference>
<proteinExistence type="predicted"/>
<dbReference type="AlphaFoldDB" id="A0A0B7FB46"/>
<dbReference type="GO" id="GO:0003676">
    <property type="term" value="F:nucleic acid binding"/>
    <property type="evidence" value="ECO:0007669"/>
    <property type="project" value="InterPro"/>
</dbReference>
<feature type="compositionally biased region" description="Polar residues" evidence="3">
    <location>
        <begin position="52"/>
        <end position="69"/>
    </location>
</feature>
<gene>
    <name evidence="5" type="ORF">RSOLAG1IB_11384</name>
</gene>
<dbReference type="InterPro" id="IPR036875">
    <property type="entry name" value="Znf_CCHC_sf"/>
</dbReference>
<dbReference type="InterPro" id="IPR001878">
    <property type="entry name" value="Znf_CCHC"/>
</dbReference>
<keyword evidence="2" id="KW-0863">Zinc-finger</keyword>
<reference evidence="5 6" key="1">
    <citation type="submission" date="2014-11" db="EMBL/GenBank/DDBJ databases">
        <authorList>
            <person name="Wibberg Daniel"/>
        </authorList>
    </citation>
    <scope>NUCLEOTIDE SEQUENCE [LARGE SCALE GENOMIC DNA]</scope>
    <source>
        <strain evidence="5">Rhizoctonia solani AG1-IB 7/3/14</strain>
    </source>
</reference>
<dbReference type="STRING" id="1108050.A0A0B7FB46"/>
<feature type="domain" description="CCHC-type" evidence="4">
    <location>
        <begin position="122"/>
        <end position="137"/>
    </location>
</feature>
<sequence length="278" mass="31416">MQPETTDIETLREAALAAKRVHKIKRKIEKSGNDKYHTQRDQSQSPSRRSNCHSNYRSLANIQSGATQINRGGGGNSNSNHPDKRQSDYKQNKRDRGRNKAKDKREKLSNEEWDRLKAAGLCYMCQRAGHLARDCPKFHKAKPLHMRVNAVKVKPKEKVRVLSMMLKELDKLTRLQERIEVNTVRLKAKPMQGPKHIEQNTVKVKDNTHKVPNTLVVEATIEGKSVRALLNLGCQTDLISSTLVDQLNLPKAALTKPLQVQLAMAGLRGSYIMVYALG</sequence>
<dbReference type="GO" id="GO:0008270">
    <property type="term" value="F:zinc ion binding"/>
    <property type="evidence" value="ECO:0007669"/>
    <property type="project" value="UniProtKB-KW"/>
</dbReference>
<dbReference type="Proteomes" id="UP000059188">
    <property type="component" value="Unassembled WGS sequence"/>
</dbReference>